<dbReference type="EMBL" id="JBHRTR010000013">
    <property type="protein sequence ID" value="MFC3226485.1"/>
    <property type="molecule type" value="Genomic_DNA"/>
</dbReference>
<dbReference type="NCBIfam" id="TIGR00369">
    <property type="entry name" value="unchar_dom_1"/>
    <property type="match status" value="1"/>
</dbReference>
<evidence type="ECO:0000256" key="2">
    <source>
        <dbReference type="ARBA" id="ARBA00022801"/>
    </source>
</evidence>
<evidence type="ECO:0000259" key="3">
    <source>
        <dbReference type="Pfam" id="PF03061"/>
    </source>
</evidence>
<dbReference type="InterPro" id="IPR029069">
    <property type="entry name" value="HotDog_dom_sf"/>
</dbReference>
<accession>A0ABV7KWE6</accession>
<dbReference type="Proteomes" id="UP001595528">
    <property type="component" value="Unassembled WGS sequence"/>
</dbReference>
<dbReference type="RefSeq" id="WP_379898494.1">
    <property type="nucleotide sequence ID" value="NZ_JBHRTR010000013.1"/>
</dbReference>
<evidence type="ECO:0000256" key="1">
    <source>
        <dbReference type="ARBA" id="ARBA00008324"/>
    </source>
</evidence>
<gene>
    <name evidence="4" type="ORF">ACFOGJ_04545</name>
</gene>
<organism evidence="4 5">
    <name type="scientific">Marinibaculum pumilum</name>
    <dbReference type="NCBI Taxonomy" id="1766165"/>
    <lineage>
        <taxon>Bacteria</taxon>
        <taxon>Pseudomonadati</taxon>
        <taxon>Pseudomonadota</taxon>
        <taxon>Alphaproteobacteria</taxon>
        <taxon>Rhodospirillales</taxon>
        <taxon>Rhodospirillaceae</taxon>
        <taxon>Marinibaculum</taxon>
    </lineage>
</organism>
<proteinExistence type="inferred from homology"/>
<dbReference type="PANTHER" id="PTHR21660">
    <property type="entry name" value="THIOESTERASE SUPERFAMILY MEMBER-RELATED"/>
    <property type="match status" value="1"/>
</dbReference>
<dbReference type="InterPro" id="IPR006683">
    <property type="entry name" value="Thioestr_dom"/>
</dbReference>
<evidence type="ECO:0000313" key="4">
    <source>
        <dbReference type="EMBL" id="MFC3226485.1"/>
    </source>
</evidence>
<dbReference type="Gene3D" id="3.10.129.10">
    <property type="entry name" value="Hotdog Thioesterase"/>
    <property type="match status" value="1"/>
</dbReference>
<protein>
    <submittedName>
        <fullName evidence="4">PaaI family thioesterase</fullName>
        <ecNumber evidence="4">3.1.2.-</ecNumber>
    </submittedName>
</protein>
<keyword evidence="2 4" id="KW-0378">Hydrolase</keyword>
<evidence type="ECO:0000313" key="5">
    <source>
        <dbReference type="Proteomes" id="UP001595528"/>
    </source>
</evidence>
<dbReference type="PANTHER" id="PTHR21660:SF1">
    <property type="entry name" value="ACYL-COENZYME A THIOESTERASE 13"/>
    <property type="match status" value="1"/>
</dbReference>
<reference evidence="5" key="1">
    <citation type="journal article" date="2019" name="Int. J. Syst. Evol. Microbiol.">
        <title>The Global Catalogue of Microorganisms (GCM) 10K type strain sequencing project: providing services to taxonomists for standard genome sequencing and annotation.</title>
        <authorList>
            <consortium name="The Broad Institute Genomics Platform"/>
            <consortium name="The Broad Institute Genome Sequencing Center for Infectious Disease"/>
            <person name="Wu L."/>
            <person name="Ma J."/>
        </authorList>
    </citation>
    <scope>NUCLEOTIDE SEQUENCE [LARGE SCALE GENOMIC DNA]</scope>
    <source>
        <strain evidence="5">KCTC 42964</strain>
    </source>
</reference>
<name>A0ABV7KWE6_9PROT</name>
<comment type="similarity">
    <text evidence="1">Belongs to the thioesterase PaaI family.</text>
</comment>
<dbReference type="InterPro" id="IPR039298">
    <property type="entry name" value="ACOT13"/>
</dbReference>
<keyword evidence="5" id="KW-1185">Reference proteome</keyword>
<dbReference type="EC" id="3.1.2.-" evidence="4"/>
<dbReference type="InterPro" id="IPR003736">
    <property type="entry name" value="PAAI_dom"/>
</dbReference>
<dbReference type="GO" id="GO:0016787">
    <property type="term" value="F:hydrolase activity"/>
    <property type="evidence" value="ECO:0007669"/>
    <property type="project" value="UniProtKB-KW"/>
</dbReference>
<dbReference type="CDD" id="cd03443">
    <property type="entry name" value="PaaI_thioesterase"/>
    <property type="match status" value="1"/>
</dbReference>
<sequence>MTQDAETGADPDLLGMPMPPCARLLGWRLIEQDPDAGRIRVGFEGRPEFCNPAGLIQGGLLAAMLDDTMGPALVVASRGRLYCTTIDMNVSYLAPVRPGPLEGRARVVEAGRTIAFLEGELVDAEGRVLLRATSSARVLEAARALGGGAPAVQPGPD</sequence>
<feature type="domain" description="Thioesterase" evidence="3">
    <location>
        <begin position="54"/>
        <end position="128"/>
    </location>
</feature>
<dbReference type="SUPFAM" id="SSF54637">
    <property type="entry name" value="Thioesterase/thiol ester dehydrase-isomerase"/>
    <property type="match status" value="1"/>
</dbReference>
<comment type="caution">
    <text evidence="4">The sequence shown here is derived from an EMBL/GenBank/DDBJ whole genome shotgun (WGS) entry which is preliminary data.</text>
</comment>
<dbReference type="Pfam" id="PF03061">
    <property type="entry name" value="4HBT"/>
    <property type="match status" value="1"/>
</dbReference>